<evidence type="ECO:0000259" key="19">
    <source>
        <dbReference type="PROSITE" id="PS50109"/>
    </source>
</evidence>
<dbReference type="InterPro" id="IPR014310">
    <property type="entry name" value="Sig_transdc_His_kinase_PhoR"/>
</dbReference>
<dbReference type="GO" id="GO:0004721">
    <property type="term" value="F:phosphoprotein phosphatase activity"/>
    <property type="evidence" value="ECO:0007669"/>
    <property type="project" value="TreeGrafter"/>
</dbReference>
<evidence type="ECO:0000256" key="11">
    <source>
        <dbReference type="ARBA" id="ARBA00022741"/>
    </source>
</evidence>
<evidence type="ECO:0000256" key="17">
    <source>
        <dbReference type="ARBA" id="ARBA00025207"/>
    </source>
</evidence>
<keyword evidence="8" id="KW-0592">Phosphate transport</keyword>
<evidence type="ECO:0000256" key="16">
    <source>
        <dbReference type="ARBA" id="ARBA00023136"/>
    </source>
</evidence>
<comment type="catalytic activity">
    <reaction evidence="1">
        <text>ATP + protein L-histidine = ADP + protein N-phospho-L-histidine.</text>
        <dbReference type="EC" id="2.7.13.3"/>
    </reaction>
</comment>
<dbReference type="InterPro" id="IPR005467">
    <property type="entry name" value="His_kinase_dom"/>
</dbReference>
<evidence type="ECO:0000256" key="7">
    <source>
        <dbReference type="ARBA" id="ARBA00022553"/>
    </source>
</evidence>
<feature type="domain" description="Histidine kinase" evidence="19">
    <location>
        <begin position="210"/>
        <end position="428"/>
    </location>
</feature>
<keyword evidence="12 20" id="KW-0418">Kinase</keyword>
<dbReference type="SMART" id="SM00387">
    <property type="entry name" value="HATPase_c"/>
    <property type="match status" value="1"/>
</dbReference>
<dbReference type="PANTHER" id="PTHR45453">
    <property type="entry name" value="PHOSPHATE REGULON SENSOR PROTEIN PHOR"/>
    <property type="match status" value="1"/>
</dbReference>
<evidence type="ECO:0000256" key="13">
    <source>
        <dbReference type="ARBA" id="ARBA00022840"/>
    </source>
</evidence>
<dbReference type="GO" id="GO:0016036">
    <property type="term" value="P:cellular response to phosphate starvation"/>
    <property type="evidence" value="ECO:0007669"/>
    <property type="project" value="TreeGrafter"/>
</dbReference>
<dbReference type="SUPFAM" id="SSF47384">
    <property type="entry name" value="Homodimeric domain of signal transducing histidine kinase"/>
    <property type="match status" value="1"/>
</dbReference>
<dbReference type="FunFam" id="3.30.565.10:FF:000006">
    <property type="entry name" value="Sensor histidine kinase WalK"/>
    <property type="match status" value="1"/>
</dbReference>
<gene>
    <name evidence="20" type="ORF">BCM14_1811</name>
</gene>
<keyword evidence="11" id="KW-0547">Nucleotide-binding</keyword>
<comment type="function">
    <text evidence="17">Member of the two-component regulatory system PhoR/PhoB involved in the phosphate regulon genes expression. PhoR may function as a membrane-associated protein kinase that phosphorylates PhoB in response to environmental signals.</text>
</comment>
<dbReference type="RefSeq" id="WP_106227650.1">
    <property type="nucleotide sequence ID" value="NZ_PVTV01000013.1"/>
</dbReference>
<keyword evidence="14" id="KW-1133">Transmembrane helix</keyword>
<dbReference type="SUPFAM" id="SSF55785">
    <property type="entry name" value="PYP-like sensor domain (PAS domain)"/>
    <property type="match status" value="1"/>
</dbReference>
<dbReference type="GO" id="GO:0005886">
    <property type="term" value="C:plasma membrane"/>
    <property type="evidence" value="ECO:0007669"/>
    <property type="project" value="UniProtKB-SubCell"/>
</dbReference>
<dbReference type="CDD" id="cd00082">
    <property type="entry name" value="HisKA"/>
    <property type="match status" value="1"/>
</dbReference>
<dbReference type="Pfam" id="PF00512">
    <property type="entry name" value="HisKA"/>
    <property type="match status" value="1"/>
</dbReference>
<dbReference type="NCBIfam" id="TIGR02966">
    <property type="entry name" value="phoR_proteo"/>
    <property type="match status" value="1"/>
</dbReference>
<keyword evidence="21" id="KW-1185">Reference proteome</keyword>
<evidence type="ECO:0000313" key="21">
    <source>
        <dbReference type="Proteomes" id="UP000238308"/>
    </source>
</evidence>
<dbReference type="SMART" id="SM00388">
    <property type="entry name" value="HisKA"/>
    <property type="match status" value="1"/>
</dbReference>
<comment type="caution">
    <text evidence="20">The sequence shown here is derived from an EMBL/GenBank/DDBJ whole genome shotgun (WGS) entry which is preliminary data.</text>
</comment>
<dbReference type="Gene3D" id="3.30.450.20">
    <property type="entry name" value="PAS domain"/>
    <property type="match status" value="1"/>
</dbReference>
<dbReference type="GO" id="GO:0005524">
    <property type="term" value="F:ATP binding"/>
    <property type="evidence" value="ECO:0007669"/>
    <property type="project" value="UniProtKB-KW"/>
</dbReference>
<dbReference type="InterPro" id="IPR003661">
    <property type="entry name" value="HisK_dim/P_dom"/>
</dbReference>
<reference evidence="20 21" key="1">
    <citation type="submission" date="2018-03" db="EMBL/GenBank/DDBJ databases">
        <title>Genomic Encyclopedia of Type Strains, Phase III (KMG-III): the genomes of soil and plant-associated and newly described type strains.</title>
        <authorList>
            <person name="Whitman W."/>
        </authorList>
    </citation>
    <scope>NUCLEOTIDE SEQUENCE [LARGE SCALE GENOMIC DNA]</scope>
    <source>
        <strain evidence="20 21">MWH-P2sevCIIIb</strain>
    </source>
</reference>
<sequence length="445" mass="49848">MRWPYHLIVVAFFSGLAELTQYLWQLSLGWWVLTLSCGLALASNAKYKKRLELWIKESNGERPSHLGPFESLSLDIHTERKSHDSALSEAYETNDAIMAAAQALPIGIVTMDKDFQITWANQTAEALLHLRLQQDRGHSLLNLLRSPAFASYANAHEWAEPAIVKITRGGQSHSIMLRLVKYLRDQYLLIARDLTQIEKLETTRKDFVANVSHELRTPLTVLTGFVETLKDAPADALTAEQREQYFNMMYQQAQRMEALVSDLLTLSNIETSPSAAFAKVDMDALIEQERQQIEALSAKRHRLEWDITPDLHVYGDRAELASALLNLMTNAVRYTPADGLIKIRWAPEIDGGAKFSVIDNGIGIASEHIPRLSERFYRVDRGRSREVGGTGLGLAIAKHIALRHETALDIQSKLGQGSTFSLIFPPERLVSTDTSKASEETVSAS</sequence>
<dbReference type="InterPro" id="IPR004358">
    <property type="entry name" value="Sig_transdc_His_kin-like_C"/>
</dbReference>
<keyword evidence="9" id="KW-0808">Transferase</keyword>
<keyword evidence="13" id="KW-0067">ATP-binding</keyword>
<evidence type="ECO:0000256" key="3">
    <source>
        <dbReference type="ARBA" id="ARBA00012438"/>
    </source>
</evidence>
<keyword evidence="10" id="KW-0812">Transmembrane</keyword>
<evidence type="ECO:0000313" key="20">
    <source>
        <dbReference type="EMBL" id="PRY98094.1"/>
    </source>
</evidence>
<evidence type="ECO:0000256" key="18">
    <source>
        <dbReference type="SAM" id="Coils"/>
    </source>
</evidence>
<evidence type="ECO:0000256" key="9">
    <source>
        <dbReference type="ARBA" id="ARBA00022679"/>
    </source>
</evidence>
<dbReference type="Pfam" id="PF13188">
    <property type="entry name" value="PAS_8"/>
    <property type="match status" value="1"/>
</dbReference>
<keyword evidence="7" id="KW-0597">Phosphoprotein</keyword>
<evidence type="ECO:0000256" key="8">
    <source>
        <dbReference type="ARBA" id="ARBA00022592"/>
    </source>
</evidence>
<accession>A0A2T0XGL8</accession>
<keyword evidence="18" id="KW-0175">Coiled coil</keyword>
<dbReference type="PROSITE" id="PS50109">
    <property type="entry name" value="HIS_KIN"/>
    <property type="match status" value="1"/>
</dbReference>
<evidence type="ECO:0000256" key="2">
    <source>
        <dbReference type="ARBA" id="ARBA00004429"/>
    </source>
</evidence>
<evidence type="ECO:0000256" key="6">
    <source>
        <dbReference type="ARBA" id="ARBA00022475"/>
    </source>
</evidence>
<evidence type="ECO:0000256" key="5">
    <source>
        <dbReference type="ARBA" id="ARBA00022448"/>
    </source>
</evidence>
<dbReference type="EC" id="2.7.13.3" evidence="3"/>
<dbReference type="Gene3D" id="1.10.287.130">
    <property type="match status" value="1"/>
</dbReference>
<keyword evidence="6" id="KW-1003">Cell membrane</keyword>
<dbReference type="Proteomes" id="UP000238308">
    <property type="component" value="Unassembled WGS sequence"/>
</dbReference>
<dbReference type="PRINTS" id="PR00344">
    <property type="entry name" value="BCTRLSENSOR"/>
</dbReference>
<dbReference type="FunFam" id="1.10.287.130:FF:000001">
    <property type="entry name" value="Two-component sensor histidine kinase"/>
    <property type="match status" value="1"/>
</dbReference>
<dbReference type="CDD" id="cd00130">
    <property type="entry name" value="PAS"/>
    <property type="match status" value="1"/>
</dbReference>
<evidence type="ECO:0000256" key="12">
    <source>
        <dbReference type="ARBA" id="ARBA00022777"/>
    </source>
</evidence>
<name>A0A2T0XGL8_9BURK</name>
<dbReference type="EMBL" id="PVTV01000013">
    <property type="protein sequence ID" value="PRY98094.1"/>
    <property type="molecule type" value="Genomic_DNA"/>
</dbReference>
<keyword evidence="15" id="KW-0902">Two-component regulatory system</keyword>
<dbReference type="InterPro" id="IPR036890">
    <property type="entry name" value="HATPase_C_sf"/>
</dbReference>
<dbReference type="SMART" id="SM00091">
    <property type="entry name" value="PAS"/>
    <property type="match status" value="1"/>
</dbReference>
<dbReference type="GO" id="GO:0006817">
    <property type="term" value="P:phosphate ion transport"/>
    <property type="evidence" value="ECO:0007669"/>
    <property type="project" value="UniProtKB-KW"/>
</dbReference>
<dbReference type="InterPro" id="IPR000014">
    <property type="entry name" value="PAS"/>
</dbReference>
<keyword evidence="5" id="KW-0813">Transport</keyword>
<dbReference type="Pfam" id="PF02518">
    <property type="entry name" value="HATPase_c"/>
    <property type="match status" value="1"/>
</dbReference>
<dbReference type="InterPro" id="IPR003594">
    <property type="entry name" value="HATPase_dom"/>
</dbReference>
<dbReference type="Gene3D" id="3.30.565.10">
    <property type="entry name" value="Histidine kinase-like ATPase, C-terminal domain"/>
    <property type="match status" value="1"/>
</dbReference>
<keyword evidence="16" id="KW-0472">Membrane</keyword>
<evidence type="ECO:0000256" key="1">
    <source>
        <dbReference type="ARBA" id="ARBA00000085"/>
    </source>
</evidence>
<dbReference type="InterPro" id="IPR050351">
    <property type="entry name" value="BphY/WalK/GraS-like"/>
</dbReference>
<dbReference type="InterPro" id="IPR036097">
    <property type="entry name" value="HisK_dim/P_sf"/>
</dbReference>
<evidence type="ECO:0000256" key="14">
    <source>
        <dbReference type="ARBA" id="ARBA00022989"/>
    </source>
</evidence>
<feature type="coiled-coil region" evidence="18">
    <location>
        <begin position="279"/>
        <end position="306"/>
    </location>
</feature>
<dbReference type="GO" id="GO:0000155">
    <property type="term" value="F:phosphorelay sensor kinase activity"/>
    <property type="evidence" value="ECO:0007669"/>
    <property type="project" value="InterPro"/>
</dbReference>
<dbReference type="InterPro" id="IPR035965">
    <property type="entry name" value="PAS-like_dom_sf"/>
</dbReference>
<dbReference type="SUPFAM" id="SSF55874">
    <property type="entry name" value="ATPase domain of HSP90 chaperone/DNA topoisomerase II/histidine kinase"/>
    <property type="match status" value="1"/>
</dbReference>
<dbReference type="AlphaFoldDB" id="A0A2T0XGL8"/>
<dbReference type="PANTHER" id="PTHR45453:SF1">
    <property type="entry name" value="PHOSPHATE REGULON SENSOR PROTEIN PHOR"/>
    <property type="match status" value="1"/>
</dbReference>
<evidence type="ECO:0000256" key="4">
    <source>
        <dbReference type="ARBA" id="ARBA00019665"/>
    </source>
</evidence>
<protein>
    <recommendedName>
        <fullName evidence="4">Phosphate regulon sensor protein PhoR</fullName>
        <ecNumber evidence="3">2.7.13.3</ecNumber>
    </recommendedName>
</protein>
<evidence type="ECO:0000256" key="15">
    <source>
        <dbReference type="ARBA" id="ARBA00023012"/>
    </source>
</evidence>
<evidence type="ECO:0000256" key="10">
    <source>
        <dbReference type="ARBA" id="ARBA00022692"/>
    </source>
</evidence>
<comment type="subcellular location">
    <subcellularLocation>
        <location evidence="2">Cell inner membrane</location>
        <topology evidence="2">Multi-pass membrane protein</topology>
    </subcellularLocation>
</comment>
<proteinExistence type="predicted"/>
<organism evidence="20 21">
    <name type="scientific">Jezberella montanilacus</name>
    <dbReference type="NCBI Taxonomy" id="323426"/>
    <lineage>
        <taxon>Bacteria</taxon>
        <taxon>Pseudomonadati</taxon>
        <taxon>Pseudomonadota</taxon>
        <taxon>Betaproteobacteria</taxon>
        <taxon>Burkholderiales</taxon>
        <taxon>Alcaligenaceae</taxon>
        <taxon>Jezberella</taxon>
    </lineage>
</organism>
<dbReference type="OrthoDB" id="9813151at2"/>